<dbReference type="PROSITE" id="PS51085">
    <property type="entry name" value="2FE2S_FER_2"/>
    <property type="match status" value="1"/>
</dbReference>
<evidence type="ECO:0000256" key="2">
    <source>
        <dbReference type="ARBA" id="ARBA00022723"/>
    </source>
</evidence>
<dbReference type="InterPro" id="IPR002888">
    <property type="entry name" value="2Fe-2S-bd"/>
</dbReference>
<proteinExistence type="predicted"/>
<feature type="compositionally biased region" description="Low complexity" evidence="6">
    <location>
        <begin position="221"/>
        <end position="231"/>
    </location>
</feature>
<evidence type="ECO:0000313" key="9">
    <source>
        <dbReference type="Proteomes" id="UP001552527"/>
    </source>
</evidence>
<comment type="caution">
    <text evidence="8">The sequence shown here is derived from an EMBL/GenBank/DDBJ whole genome shotgun (WGS) entry which is preliminary data.</text>
</comment>
<protein>
    <submittedName>
        <fullName evidence="8">2Fe-2S iron-sulfur cluster-binding protein</fullName>
    </submittedName>
</protein>
<feature type="region of interest" description="Disordered" evidence="6">
    <location>
        <begin position="1"/>
        <end position="32"/>
    </location>
</feature>
<dbReference type="InterPro" id="IPR036010">
    <property type="entry name" value="2Fe-2S_ferredoxin-like_sf"/>
</dbReference>
<keyword evidence="4" id="KW-0408">Iron</keyword>
<feature type="compositionally biased region" description="Low complexity" evidence="6">
    <location>
        <begin position="65"/>
        <end position="80"/>
    </location>
</feature>
<reference evidence="8 9" key="1">
    <citation type="submission" date="2024-06" db="EMBL/GenBank/DDBJ databases">
        <title>The Natural Products Discovery Center: Release of the First 8490 Sequenced Strains for Exploring Actinobacteria Biosynthetic Diversity.</title>
        <authorList>
            <person name="Kalkreuter E."/>
            <person name="Kautsar S.A."/>
            <person name="Yang D."/>
            <person name="Bader C.D."/>
            <person name="Teijaro C.N."/>
            <person name="Fluegel L."/>
            <person name="Davis C.M."/>
            <person name="Simpson J.R."/>
            <person name="Lauterbach L."/>
            <person name="Steele A.D."/>
            <person name="Gui C."/>
            <person name="Meng S."/>
            <person name="Li G."/>
            <person name="Viehrig K."/>
            <person name="Ye F."/>
            <person name="Su P."/>
            <person name="Kiefer A.F."/>
            <person name="Nichols A."/>
            <person name="Cepeda A.J."/>
            <person name="Yan W."/>
            <person name="Fan B."/>
            <person name="Jiang Y."/>
            <person name="Adhikari A."/>
            <person name="Zheng C.-J."/>
            <person name="Schuster L."/>
            <person name="Cowan T.M."/>
            <person name="Smanski M.J."/>
            <person name="Chevrette M.G."/>
            <person name="De Carvalho L.P.S."/>
            <person name="Shen B."/>
        </authorList>
    </citation>
    <scope>NUCLEOTIDE SEQUENCE [LARGE SCALE GENOMIC DNA]</scope>
    <source>
        <strain evidence="8 9">NPDC052768</strain>
    </source>
</reference>
<evidence type="ECO:0000313" key="8">
    <source>
        <dbReference type="EMBL" id="MEV5247037.1"/>
    </source>
</evidence>
<dbReference type="PANTHER" id="PTHR44379:SF8">
    <property type="entry name" value="XANTHINE DEHYDROGENASE IRON-SULFUR-BINDING SUBUNIT XDHC-RELATED"/>
    <property type="match status" value="1"/>
</dbReference>
<dbReference type="InterPro" id="IPR006058">
    <property type="entry name" value="2Fe2S_fd_BS"/>
</dbReference>
<evidence type="ECO:0000256" key="1">
    <source>
        <dbReference type="ARBA" id="ARBA00022714"/>
    </source>
</evidence>
<gene>
    <name evidence="8" type="ORF">AB0K95_17440</name>
</gene>
<dbReference type="InterPro" id="IPR036884">
    <property type="entry name" value="2Fe-2S-bd_dom_sf"/>
</dbReference>
<dbReference type="Pfam" id="PF00111">
    <property type="entry name" value="Fer2"/>
    <property type="match status" value="1"/>
</dbReference>
<dbReference type="InterPro" id="IPR001041">
    <property type="entry name" value="2Fe-2S_ferredoxin-type"/>
</dbReference>
<dbReference type="Gene3D" id="1.10.150.120">
    <property type="entry name" value="[2Fe-2S]-binding domain"/>
    <property type="match status" value="1"/>
</dbReference>
<keyword evidence="3" id="KW-0560">Oxidoreductase</keyword>
<dbReference type="SUPFAM" id="SSF47741">
    <property type="entry name" value="CO dehydrogenase ISP C-domain like"/>
    <property type="match status" value="1"/>
</dbReference>
<evidence type="ECO:0000256" key="6">
    <source>
        <dbReference type="SAM" id="MobiDB-lite"/>
    </source>
</evidence>
<dbReference type="PANTHER" id="PTHR44379">
    <property type="entry name" value="OXIDOREDUCTASE WITH IRON-SULFUR SUBUNIT"/>
    <property type="match status" value="1"/>
</dbReference>
<feature type="compositionally biased region" description="Basic and acidic residues" evidence="6">
    <location>
        <begin position="592"/>
        <end position="603"/>
    </location>
</feature>
<dbReference type="Proteomes" id="UP001552527">
    <property type="component" value="Unassembled WGS sequence"/>
</dbReference>
<dbReference type="RefSeq" id="WP_364022819.1">
    <property type="nucleotide sequence ID" value="NZ_JBFATD010000007.1"/>
</dbReference>
<evidence type="ECO:0000259" key="7">
    <source>
        <dbReference type="PROSITE" id="PS51085"/>
    </source>
</evidence>
<feature type="compositionally biased region" description="Polar residues" evidence="6">
    <location>
        <begin position="172"/>
        <end position="183"/>
    </location>
</feature>
<keyword evidence="5" id="KW-0411">Iron-sulfur</keyword>
<feature type="domain" description="2Fe-2S ferredoxin-type" evidence="7">
    <location>
        <begin position="400"/>
        <end position="477"/>
    </location>
</feature>
<feature type="region of interest" description="Disordered" evidence="6">
    <location>
        <begin position="556"/>
        <end position="603"/>
    </location>
</feature>
<evidence type="ECO:0000256" key="3">
    <source>
        <dbReference type="ARBA" id="ARBA00023002"/>
    </source>
</evidence>
<feature type="region of interest" description="Disordered" evidence="6">
    <location>
        <begin position="52"/>
        <end position="383"/>
    </location>
</feature>
<keyword evidence="2" id="KW-0479">Metal-binding</keyword>
<keyword evidence="9" id="KW-1185">Reference proteome</keyword>
<organism evidence="8 9">
    <name type="scientific">Streptomyces werraensis</name>
    <dbReference type="NCBI Taxonomy" id="68284"/>
    <lineage>
        <taxon>Bacteria</taxon>
        <taxon>Bacillati</taxon>
        <taxon>Actinomycetota</taxon>
        <taxon>Actinomycetes</taxon>
        <taxon>Kitasatosporales</taxon>
        <taxon>Streptomycetaceae</taxon>
        <taxon>Streptomyces</taxon>
    </lineage>
</organism>
<dbReference type="EMBL" id="JBFATE010000007">
    <property type="protein sequence ID" value="MEV5247037.1"/>
    <property type="molecule type" value="Genomic_DNA"/>
</dbReference>
<evidence type="ECO:0000256" key="5">
    <source>
        <dbReference type="ARBA" id="ARBA00023014"/>
    </source>
</evidence>
<dbReference type="Pfam" id="PF01799">
    <property type="entry name" value="Fer2_2"/>
    <property type="match status" value="1"/>
</dbReference>
<evidence type="ECO:0000256" key="4">
    <source>
        <dbReference type="ARBA" id="ARBA00023004"/>
    </source>
</evidence>
<dbReference type="Gene3D" id="3.10.20.30">
    <property type="match status" value="1"/>
</dbReference>
<keyword evidence="1" id="KW-0001">2Fe-2S</keyword>
<dbReference type="PROSITE" id="PS00197">
    <property type="entry name" value="2FE2S_FER_1"/>
    <property type="match status" value="1"/>
</dbReference>
<dbReference type="InterPro" id="IPR051452">
    <property type="entry name" value="Diverse_Oxidoreductases"/>
</dbReference>
<name>A0ABV3JFU7_9ACTN</name>
<accession>A0ABV3JFU7</accession>
<dbReference type="SUPFAM" id="SSF54292">
    <property type="entry name" value="2Fe-2S ferredoxin-like"/>
    <property type="match status" value="1"/>
</dbReference>
<sequence>MTDDQHGQGGTPPGGSRWDPLPQGDYDDGATAFVNLPEGGIDALLDAMESPLAAPGHGYVPPQITVTPATTAGTDPAATGSWAAPGAPVDGAQWHDPASAEPDAAAGDPYGYDPGASGQWAYDPNAQGQQHAQGHDPAGQHPGHGQAPGQDVTGQWSIPVAGGDLPDESGEFTRSSLVEQWGSTPPATLPGGAAAPWAESQSIGTPWGPGVPGVPQDHEQQAGAYGQAPGAHDGQDGHSGEHGPAQETQDASARQHGSPPSYPGTPGASPEQPQARPDEDTSAHDAPPASRPLPAEELPEQPWQSEEGADGDAGAAGGHEHPHAPQDAEEPPSGASGTDGDPADAQEAAEPSEGPTEGSEHPEGDDIPDADGTGAPEASDEPDAPVADVLVAPHDDHPLASYVLRVNGTDRPVTDAWIGESLLYVLRERLGLAGAKDGCSQGECGACNVQVDGRLVASCLVPAVTAAGSEVRTVEGLAQDGRPSDVQRALARCGAVQCGFCVPGMAMTVHDLLEGNPAPTELETRQALCGNLCRCSGYRGVVNAVQEVVAERGAHAEAEAAADDGDGTPRIPHQAGPGAGGVNPSAFGVAPQDRHHGQDGGQA</sequence>
<feature type="compositionally biased region" description="Low complexity" evidence="6">
    <location>
        <begin position="184"/>
        <end position="196"/>
    </location>
</feature>
<dbReference type="InterPro" id="IPR012675">
    <property type="entry name" value="Beta-grasp_dom_sf"/>
</dbReference>
<feature type="compositionally biased region" description="Low complexity" evidence="6">
    <location>
        <begin position="137"/>
        <end position="150"/>
    </location>
</feature>